<feature type="compositionally biased region" description="Acidic residues" evidence="2">
    <location>
        <begin position="159"/>
        <end position="179"/>
    </location>
</feature>
<dbReference type="InterPro" id="IPR014729">
    <property type="entry name" value="Rossmann-like_a/b/a_fold"/>
</dbReference>
<dbReference type="Gene3D" id="3.40.50.620">
    <property type="entry name" value="HUPs"/>
    <property type="match status" value="1"/>
</dbReference>
<dbReference type="RefSeq" id="WP_223845970.1">
    <property type="nucleotide sequence ID" value="NZ_FOPJ01000008.1"/>
</dbReference>
<evidence type="ECO:0000313" key="5">
    <source>
        <dbReference type="Proteomes" id="UP000199065"/>
    </source>
</evidence>
<feature type="region of interest" description="Disordered" evidence="2">
    <location>
        <begin position="156"/>
        <end position="179"/>
    </location>
</feature>
<feature type="domain" description="UspA" evidence="3">
    <location>
        <begin position="9"/>
        <end position="156"/>
    </location>
</feature>
<sequence length="179" mass="19376">MSQEDTAMTMLIAYDGSDQAKRALTDAAHLLRPRHVEILTAWEPLHRQAARAVSMSGLRQADWSAGAEEEDPAYTEARRICREGVELAESLGLRARAHLVETATAIWSAIVDAAKELRPDVIVTGTRAVTGFKSLWTSSTADAVVSHAGIPVFIVPPLNDEDEEDLDSEEGVDPAGVED</sequence>
<evidence type="ECO:0000313" key="4">
    <source>
        <dbReference type="EMBL" id="SFG62416.1"/>
    </source>
</evidence>
<dbReference type="Proteomes" id="UP000199065">
    <property type="component" value="Unassembled WGS sequence"/>
</dbReference>
<evidence type="ECO:0000256" key="2">
    <source>
        <dbReference type="SAM" id="MobiDB-lite"/>
    </source>
</evidence>
<dbReference type="PRINTS" id="PR01438">
    <property type="entry name" value="UNVRSLSTRESS"/>
</dbReference>
<reference evidence="4 5" key="1">
    <citation type="submission" date="2016-10" db="EMBL/GenBank/DDBJ databases">
        <authorList>
            <person name="de Groot N.N."/>
        </authorList>
    </citation>
    <scope>NUCLEOTIDE SEQUENCE [LARGE SCALE GENOMIC DNA]</scope>
    <source>
        <strain>J11</strain>
        <strain evidence="5">PG 39</strain>
    </source>
</reference>
<evidence type="ECO:0000256" key="1">
    <source>
        <dbReference type="ARBA" id="ARBA00008791"/>
    </source>
</evidence>
<dbReference type="STRING" id="185761.SAMN05660282_01409"/>
<name>A0A1I2TIR7_9CORY</name>
<dbReference type="AlphaFoldDB" id="A0A1I2TIR7"/>
<evidence type="ECO:0000259" key="3">
    <source>
        <dbReference type="Pfam" id="PF00582"/>
    </source>
</evidence>
<dbReference type="EMBL" id="FOPJ01000008">
    <property type="protein sequence ID" value="SFG62416.1"/>
    <property type="molecule type" value="Genomic_DNA"/>
</dbReference>
<organism evidence="4 5">
    <name type="scientific">Corynebacterium spheniscorum</name>
    <dbReference type="NCBI Taxonomy" id="185761"/>
    <lineage>
        <taxon>Bacteria</taxon>
        <taxon>Bacillati</taxon>
        <taxon>Actinomycetota</taxon>
        <taxon>Actinomycetes</taxon>
        <taxon>Mycobacteriales</taxon>
        <taxon>Corynebacteriaceae</taxon>
        <taxon>Corynebacterium</taxon>
    </lineage>
</organism>
<proteinExistence type="inferred from homology"/>
<dbReference type="SUPFAM" id="SSF52402">
    <property type="entry name" value="Adenine nucleotide alpha hydrolases-like"/>
    <property type="match status" value="1"/>
</dbReference>
<comment type="similarity">
    <text evidence="1">Belongs to the universal stress protein A family.</text>
</comment>
<dbReference type="Pfam" id="PF00582">
    <property type="entry name" value="Usp"/>
    <property type="match status" value="1"/>
</dbReference>
<accession>A0A1I2TIR7</accession>
<protein>
    <submittedName>
        <fullName evidence="4">Nucleotide-binding universal stress protein, UspA family</fullName>
    </submittedName>
</protein>
<dbReference type="InterPro" id="IPR006015">
    <property type="entry name" value="Universal_stress_UspA"/>
</dbReference>
<gene>
    <name evidence="4" type="ORF">SAMN05660282_01409</name>
</gene>
<keyword evidence="5" id="KW-1185">Reference proteome</keyword>
<dbReference type="CDD" id="cd23659">
    <property type="entry name" value="USP_At3g01520-like"/>
    <property type="match status" value="1"/>
</dbReference>
<dbReference type="InterPro" id="IPR006016">
    <property type="entry name" value="UspA"/>
</dbReference>